<dbReference type="Proteomes" id="UP000009223">
    <property type="component" value="Chromosome"/>
</dbReference>
<feature type="compositionally biased region" description="Basic and acidic residues" evidence="1">
    <location>
        <begin position="230"/>
        <end position="240"/>
    </location>
</feature>
<evidence type="ECO:0000313" key="2">
    <source>
        <dbReference type="EMBL" id="AEF86196.1"/>
    </source>
</evidence>
<gene>
    <name evidence="2" type="ordered locus">TREPR_1629</name>
</gene>
<name>F5YNR4_TREPZ</name>
<dbReference type="SUPFAM" id="SSF53187">
    <property type="entry name" value="Zn-dependent exopeptidases"/>
    <property type="match status" value="1"/>
</dbReference>
<accession>F5YNR4</accession>
<dbReference type="STRING" id="545694.TREPR_1629"/>
<dbReference type="EMBL" id="CP001843">
    <property type="protein sequence ID" value="AEF86196.1"/>
    <property type="molecule type" value="Genomic_DNA"/>
</dbReference>
<sequence>MDKPGKILYHVKGLLVNILVQITNKFIRKINILSGKASEAIHRFRWSPSPMADRLLADALRLAEIPSPTHQEEQRTAFVLERLGSLGIQPQMDEYGNILVKIPTQSPQDGAPLLLFSDIGSTRWHPLESLSRLDSVYARGAGLADILGCAALLSAAESLTGGQLKCDRDVLLLFTAHALDDPEGKAFFPITENHRYYPCAAIGLRGLSLGTVIAHTQGIYRIRINVSRERPEKDPGKEEADSPAEASAGSTAETANQVVNSLIATARKLSSITWDSQGITRFYIRRIEAGSGFDRTPGEGVLEIELESSDGAQLDMAMNTLKATAEHTPAAQGSLPGTKSPLQKGNPGEIKTEVTITSFIPVGEQNVNGELLKTLRSIMKDLRIRCREENGADPSAILSNRGIPSFSLGIAQGWEGLNSDTIDIASIERGRQLIEAIITRIHNE</sequence>
<feature type="region of interest" description="Disordered" evidence="1">
    <location>
        <begin position="326"/>
        <end position="346"/>
    </location>
</feature>
<proteinExistence type="predicted"/>
<reference evidence="2 3" key="2">
    <citation type="journal article" date="2011" name="ISME J.">
        <title>RNA-seq reveals cooperative metabolic interactions between two termite-gut spirochete species in co-culture.</title>
        <authorList>
            <person name="Rosenthal A.Z."/>
            <person name="Matson E.G."/>
            <person name="Eldar A."/>
            <person name="Leadbetter J.R."/>
        </authorList>
    </citation>
    <scope>NUCLEOTIDE SEQUENCE [LARGE SCALE GENOMIC DNA]</scope>
    <source>
        <strain evidence="3">ATCC BAA-887 / DSM 12427 / ZAS-2</strain>
    </source>
</reference>
<reference evidence="3" key="1">
    <citation type="submission" date="2009-12" db="EMBL/GenBank/DDBJ databases">
        <title>Complete sequence of Treponema primitia strain ZAS-2.</title>
        <authorList>
            <person name="Tetu S.G."/>
            <person name="Matson E."/>
            <person name="Ren Q."/>
            <person name="Seshadri R."/>
            <person name="Elbourne L."/>
            <person name="Hassan K.A."/>
            <person name="Durkin A."/>
            <person name="Radune D."/>
            <person name="Mohamoud Y."/>
            <person name="Shay R."/>
            <person name="Jin S."/>
            <person name="Zhang X."/>
            <person name="Lucey K."/>
            <person name="Ballor N.R."/>
            <person name="Ottesen E."/>
            <person name="Rosenthal R."/>
            <person name="Allen A."/>
            <person name="Leadbetter J.R."/>
            <person name="Paulsen I.T."/>
        </authorList>
    </citation>
    <scope>NUCLEOTIDE SEQUENCE [LARGE SCALE GENOMIC DNA]</scope>
    <source>
        <strain evidence="3">ATCC BAA-887 / DSM 12427 / ZAS-2</strain>
    </source>
</reference>
<dbReference type="AlphaFoldDB" id="F5YNR4"/>
<dbReference type="HOGENOM" id="CLU_616676_0_0_12"/>
<dbReference type="Gene3D" id="3.30.70.360">
    <property type="match status" value="1"/>
</dbReference>
<dbReference type="KEGG" id="tpi:TREPR_1629"/>
<evidence type="ECO:0000256" key="1">
    <source>
        <dbReference type="SAM" id="MobiDB-lite"/>
    </source>
</evidence>
<organism evidence="2 3">
    <name type="scientific">Treponema primitia (strain ATCC BAA-887 / DSM 12427 / ZAS-2)</name>
    <dbReference type="NCBI Taxonomy" id="545694"/>
    <lineage>
        <taxon>Bacteria</taxon>
        <taxon>Pseudomonadati</taxon>
        <taxon>Spirochaetota</taxon>
        <taxon>Spirochaetia</taxon>
        <taxon>Spirochaetales</taxon>
        <taxon>Treponemataceae</taxon>
        <taxon>Treponema</taxon>
    </lineage>
</organism>
<keyword evidence="3" id="KW-1185">Reference proteome</keyword>
<evidence type="ECO:0000313" key="3">
    <source>
        <dbReference type="Proteomes" id="UP000009223"/>
    </source>
</evidence>
<dbReference type="eggNOG" id="COG0624">
    <property type="taxonomic scope" value="Bacteria"/>
</dbReference>
<feature type="compositionally biased region" description="Low complexity" evidence="1">
    <location>
        <begin position="244"/>
        <end position="253"/>
    </location>
</feature>
<protein>
    <submittedName>
        <fullName evidence="2">Uncharacterized protein</fullName>
    </submittedName>
</protein>
<dbReference type="Gene3D" id="3.40.630.10">
    <property type="entry name" value="Zn peptidases"/>
    <property type="match status" value="1"/>
</dbReference>
<feature type="region of interest" description="Disordered" evidence="1">
    <location>
        <begin position="230"/>
        <end position="253"/>
    </location>
</feature>